<keyword evidence="7 13" id="KW-1133">Transmembrane helix</keyword>
<evidence type="ECO:0000313" key="16">
    <source>
        <dbReference type="RefSeq" id="XP_006868391.1"/>
    </source>
</evidence>
<evidence type="ECO:0000256" key="1">
    <source>
        <dbReference type="ARBA" id="ARBA00003878"/>
    </source>
</evidence>
<accession>A0A9B0TQW1</accession>
<dbReference type="Gene3D" id="1.20.1070.10">
    <property type="entry name" value="Rhodopsin 7-helix transmembrane proteins"/>
    <property type="match status" value="1"/>
</dbReference>
<comment type="similarity">
    <text evidence="3 13">Belongs to the G-protein coupled receptor 1 family.</text>
</comment>
<keyword evidence="5 13" id="KW-0589">Pheromone response</keyword>
<evidence type="ECO:0000256" key="11">
    <source>
        <dbReference type="ARBA" id="ARBA00023180"/>
    </source>
</evidence>
<dbReference type="PRINTS" id="PR01534">
    <property type="entry name" value="VOMERONASL1R"/>
</dbReference>
<feature type="transmembrane region" description="Helical" evidence="13">
    <location>
        <begin position="124"/>
        <end position="147"/>
    </location>
</feature>
<evidence type="ECO:0000256" key="5">
    <source>
        <dbReference type="ARBA" id="ARBA00022507"/>
    </source>
</evidence>
<organism evidence="15 16">
    <name type="scientific">Chrysochloris asiatica</name>
    <name type="common">Cape golden mole</name>
    <dbReference type="NCBI Taxonomy" id="185453"/>
    <lineage>
        <taxon>Eukaryota</taxon>
        <taxon>Metazoa</taxon>
        <taxon>Chordata</taxon>
        <taxon>Craniata</taxon>
        <taxon>Vertebrata</taxon>
        <taxon>Euteleostomi</taxon>
        <taxon>Mammalia</taxon>
        <taxon>Eutheria</taxon>
        <taxon>Afrotheria</taxon>
        <taxon>Chrysochloridae</taxon>
        <taxon>Chrysochlorinae</taxon>
        <taxon>Chrysochloris</taxon>
    </lineage>
</organism>
<dbReference type="AlphaFoldDB" id="A0A9B0TQW1"/>
<feature type="domain" description="G-protein coupled receptors family 1 profile" evidence="14">
    <location>
        <begin position="22"/>
        <end position="283"/>
    </location>
</feature>
<feature type="transmembrane region" description="Helical" evidence="13">
    <location>
        <begin position="91"/>
        <end position="112"/>
    </location>
</feature>
<feature type="transmembrane region" description="Helical" evidence="13">
    <location>
        <begin position="42"/>
        <end position="60"/>
    </location>
</feature>
<evidence type="ECO:0000256" key="3">
    <source>
        <dbReference type="ARBA" id="ARBA00010663"/>
    </source>
</evidence>
<evidence type="ECO:0000256" key="4">
    <source>
        <dbReference type="ARBA" id="ARBA00022475"/>
    </source>
</evidence>
<evidence type="ECO:0000256" key="6">
    <source>
        <dbReference type="ARBA" id="ARBA00022692"/>
    </source>
</evidence>
<evidence type="ECO:0000313" key="15">
    <source>
        <dbReference type="Proteomes" id="UP000504623"/>
    </source>
</evidence>
<name>A0A9B0TQW1_CHRAS</name>
<dbReference type="GO" id="GO:0016503">
    <property type="term" value="F:pheromone receptor activity"/>
    <property type="evidence" value="ECO:0007669"/>
    <property type="project" value="InterPro"/>
</dbReference>
<evidence type="ECO:0000256" key="13">
    <source>
        <dbReference type="RuleBase" id="RU364061"/>
    </source>
</evidence>
<keyword evidence="12 13" id="KW-0807">Transducer</keyword>
<evidence type="ECO:0000256" key="10">
    <source>
        <dbReference type="ARBA" id="ARBA00023170"/>
    </source>
</evidence>
<feature type="transmembrane region" description="Helical" evidence="13">
    <location>
        <begin position="262"/>
        <end position="283"/>
    </location>
</feature>
<evidence type="ECO:0000259" key="14">
    <source>
        <dbReference type="PROSITE" id="PS50262"/>
    </source>
</evidence>
<keyword evidence="15" id="KW-1185">Reference proteome</keyword>
<dbReference type="Proteomes" id="UP000504623">
    <property type="component" value="Unplaced"/>
</dbReference>
<keyword evidence="10 13" id="KW-0675">Receptor</keyword>
<gene>
    <name evidence="16" type="primary">LOC102832648</name>
</gene>
<comment type="function">
    <text evidence="1">Putative pheromone receptor.</text>
</comment>
<dbReference type="FunFam" id="1.20.1070.10:FF:000033">
    <property type="entry name" value="Vomeronasal type-1 receptor"/>
    <property type="match status" value="1"/>
</dbReference>
<dbReference type="OrthoDB" id="9606139at2759"/>
<keyword evidence="6 13" id="KW-0812">Transmembrane</keyword>
<dbReference type="Pfam" id="PF03402">
    <property type="entry name" value="V1R"/>
    <property type="match status" value="1"/>
</dbReference>
<sequence length="310" mass="35004">MASRSLTMGIIFLSQTLLGILGNCSLLFHYVFTKCRLRSTHLILKHLTVANCLVLLSKGIPQTMAAFGWKDFLNDFECKLVFYVHRMSRGLSISTACLLSIFQVIIISSGNSRWAELKVKGPKYVAFSIFLCWILHMLINVIIPIYVTIKGSNKTIAKIKDLVICSTQAYHKTTTSLFAALITFPDAVCLGLMICTSGSIIFILYRHQQRVQHIHSNHISPRFSPEIRATQTILVFLSTFVSFYSLSSILQIYMALFRNSNWWLVNMSALSAACFPTVSPYVLMSTEFGVSRFCFASIQNTKLPHLTRNM</sequence>
<keyword evidence="11" id="KW-0325">Glycoprotein</keyword>
<evidence type="ECO:0000256" key="7">
    <source>
        <dbReference type="ARBA" id="ARBA00022989"/>
    </source>
</evidence>
<keyword evidence="9 13" id="KW-0472">Membrane</keyword>
<feature type="transmembrane region" description="Helical" evidence="13">
    <location>
        <begin position="177"/>
        <end position="205"/>
    </location>
</feature>
<keyword evidence="8 13" id="KW-0297">G-protein coupled receptor</keyword>
<evidence type="ECO:0000256" key="9">
    <source>
        <dbReference type="ARBA" id="ARBA00023136"/>
    </source>
</evidence>
<evidence type="ECO:0000256" key="8">
    <source>
        <dbReference type="ARBA" id="ARBA00023040"/>
    </source>
</evidence>
<proteinExistence type="inferred from homology"/>
<dbReference type="PROSITE" id="PS50262">
    <property type="entry name" value="G_PROTEIN_RECEP_F1_2"/>
    <property type="match status" value="1"/>
</dbReference>
<dbReference type="CDD" id="cd13949">
    <property type="entry name" value="7tm_V1R_pheromone"/>
    <property type="match status" value="1"/>
</dbReference>
<dbReference type="RefSeq" id="XP_006868391.1">
    <property type="nucleotide sequence ID" value="XM_006868329.1"/>
</dbReference>
<dbReference type="InterPro" id="IPR017452">
    <property type="entry name" value="GPCR_Rhodpsn_7TM"/>
</dbReference>
<dbReference type="PANTHER" id="PTHR24062">
    <property type="entry name" value="VOMERONASAL TYPE-1 RECEPTOR"/>
    <property type="match status" value="1"/>
</dbReference>
<dbReference type="GeneID" id="102832648"/>
<keyword evidence="4 13" id="KW-1003">Cell membrane</keyword>
<dbReference type="GO" id="GO:0007606">
    <property type="term" value="P:sensory perception of chemical stimulus"/>
    <property type="evidence" value="ECO:0007669"/>
    <property type="project" value="UniProtKB-ARBA"/>
</dbReference>
<dbReference type="GO" id="GO:0005886">
    <property type="term" value="C:plasma membrane"/>
    <property type="evidence" value="ECO:0007669"/>
    <property type="project" value="UniProtKB-SubCell"/>
</dbReference>
<comment type="subcellular location">
    <subcellularLocation>
        <location evidence="2 13">Cell membrane</location>
        <topology evidence="2 13">Multi-pass membrane protein</topology>
    </subcellularLocation>
</comment>
<feature type="transmembrane region" description="Helical" evidence="13">
    <location>
        <begin position="232"/>
        <end position="256"/>
    </location>
</feature>
<protein>
    <recommendedName>
        <fullName evidence="13">Vomeronasal type-1 receptor</fullName>
    </recommendedName>
</protein>
<dbReference type="InterPro" id="IPR004072">
    <property type="entry name" value="Vmron_rcpt_1"/>
</dbReference>
<reference evidence="16" key="1">
    <citation type="submission" date="2025-08" db="UniProtKB">
        <authorList>
            <consortium name="RefSeq"/>
        </authorList>
    </citation>
    <scope>IDENTIFICATION</scope>
    <source>
        <tissue evidence="16">Spleen</tissue>
    </source>
</reference>
<evidence type="ECO:0000256" key="12">
    <source>
        <dbReference type="ARBA" id="ARBA00023224"/>
    </source>
</evidence>
<feature type="transmembrane region" description="Helical" evidence="13">
    <location>
        <begin position="6"/>
        <end position="30"/>
    </location>
</feature>
<dbReference type="SUPFAM" id="SSF81321">
    <property type="entry name" value="Family A G protein-coupled receptor-like"/>
    <property type="match status" value="1"/>
</dbReference>
<evidence type="ECO:0000256" key="2">
    <source>
        <dbReference type="ARBA" id="ARBA00004651"/>
    </source>
</evidence>
<dbReference type="GO" id="GO:0019236">
    <property type="term" value="P:response to pheromone"/>
    <property type="evidence" value="ECO:0007669"/>
    <property type="project" value="UniProtKB-KW"/>
</dbReference>